<evidence type="ECO:0000256" key="9">
    <source>
        <dbReference type="ARBA" id="ARBA00023242"/>
    </source>
</evidence>
<dbReference type="CDD" id="cd13231">
    <property type="entry name" value="PH2_SSRP1-like"/>
    <property type="match status" value="1"/>
</dbReference>
<dbReference type="FunFam" id="2.30.29.30:FF:000214">
    <property type="entry name" value="FACT complex subunit SSRP1"/>
    <property type="match status" value="1"/>
</dbReference>
<keyword evidence="9 10" id="KW-0539">Nucleus</keyword>
<keyword evidence="13" id="KW-1185">Reference proteome</keyword>
<dbReference type="Proteomes" id="UP001153555">
    <property type="component" value="Unassembled WGS sequence"/>
</dbReference>
<dbReference type="GO" id="GO:0031491">
    <property type="term" value="F:nucleosome binding"/>
    <property type="evidence" value="ECO:0007669"/>
    <property type="project" value="TreeGrafter"/>
</dbReference>
<evidence type="ECO:0000256" key="4">
    <source>
        <dbReference type="ARBA" id="ARBA00022763"/>
    </source>
</evidence>
<evidence type="ECO:0000256" key="3">
    <source>
        <dbReference type="ARBA" id="ARBA00022705"/>
    </source>
</evidence>
<dbReference type="Pfam" id="PF21103">
    <property type="entry name" value="PH1_SSRP1-like"/>
    <property type="match status" value="1"/>
</dbReference>
<keyword evidence="6" id="KW-0238">DNA-binding</keyword>
<dbReference type="GO" id="GO:0048731">
    <property type="term" value="P:system development"/>
    <property type="evidence" value="ECO:0007669"/>
    <property type="project" value="UniProtKB-ARBA"/>
</dbReference>
<feature type="domain" description="Histone chaperone RTT106/FACT complex subunit SPT16-like middle" evidence="11">
    <location>
        <begin position="408"/>
        <end position="501"/>
    </location>
</feature>
<sequence>MRRGKSEAAQMASLNLMPTKCYYRADFARAFRRQHKVSRVRKFLSVLIEDSEKTVPLIEDSERHHRELLVCWDRGCMNEEPSEFHLAGDILTANDISKLGAELAALKNPGQLKVHSGGIVWKKQGGGKAVEVDKSDLMGLTWMKVPRSNQLGVRNKDGLRYKFTGFRDQDVASLSTFFQSNFGKTPEEKQLSVSGKNWGEVDLNGNTLNFLVGDDTTGANEKDSLMEIRFHIPNSNTQFVGDENHPSAQVFKEEIVSVADVGAGGEEAVVTFDGIAILTPRGRYSVGLHLSFLRLQGQANDFKIKYSSVVRVFWLPKSNQPHTFAIVTLDPPIRKGQTLCPHIVMQFETDAVIDTTLSMSDELYNTRYKDKLQPEHKGLIHEIFITILRGLSGAKVTKPGKFRSSQDGYAVKSSLKAEDGVIYPLEKSFFFLPKPPTLILHEEIDYVEFQRHTAGGSNMHYFDLLIRLKTEQEHLFRNIQRNEYHNLFTFVKEKGLKIMNLNLGGLQTTEGVVAVLQSNIDDPVDYHIEIIKNAAIDADERESNANDSGEEKEGFPVDEKRSISVIPTTLERAYKDGVLHSNLGLANGPYKTHGRVFVLESQNMTNNVASTSAGDAMQNFRSGASTSKLNTEVVTIDGRERGGAGRESRPCFLFGSDFSTQTELFFPFSGRSHRMEMDLSQFSLVGQSLPTWGSWLALMQGGEDDEKARIFLTDGIRSINLLNMHPTLDEMWVTHNRVSFIGSPGAGSHCACEVQLVSDSFCYCAKLVVFLLEDAKESLLD</sequence>
<dbReference type="InterPro" id="IPR048993">
    <property type="entry name" value="SSRP1-like_PH1"/>
</dbReference>
<dbReference type="Gene3D" id="2.30.29.150">
    <property type="match status" value="1"/>
</dbReference>
<dbReference type="OrthoDB" id="498543at2759"/>
<evidence type="ECO:0000256" key="1">
    <source>
        <dbReference type="ARBA" id="ARBA00010060"/>
    </source>
</evidence>
<comment type="caution">
    <text evidence="12">The sequence shown here is derived from an EMBL/GenBank/DDBJ whole genome shotgun (WGS) entry which is preliminary data.</text>
</comment>
<evidence type="ECO:0000256" key="2">
    <source>
        <dbReference type="ARBA" id="ARBA00022454"/>
    </source>
</evidence>
<dbReference type="Gene3D" id="2.30.29.30">
    <property type="entry name" value="Pleckstrin-homology domain (PH domain)/Phosphotyrosine-binding domain (PTB)"/>
    <property type="match status" value="2"/>
</dbReference>
<dbReference type="FunFam" id="2.30.29.150:FF:000001">
    <property type="entry name" value="Fact complex subunit ssrp1"/>
    <property type="match status" value="1"/>
</dbReference>
<name>A0A9N7N4D5_STRHE</name>
<evidence type="ECO:0000256" key="8">
    <source>
        <dbReference type="ARBA" id="ARBA00023204"/>
    </source>
</evidence>
<evidence type="ECO:0000313" key="12">
    <source>
        <dbReference type="EMBL" id="CAA0820240.1"/>
    </source>
</evidence>
<accession>A0A9N7N4D5</accession>
<dbReference type="GO" id="GO:0003677">
    <property type="term" value="F:DNA binding"/>
    <property type="evidence" value="ECO:0007669"/>
    <property type="project" value="UniProtKB-KW"/>
</dbReference>
<dbReference type="CDD" id="cd13230">
    <property type="entry name" value="PH1_SSRP1-like"/>
    <property type="match status" value="1"/>
</dbReference>
<evidence type="ECO:0000256" key="10">
    <source>
        <dbReference type="RuleBase" id="RU364013"/>
    </source>
</evidence>
<dbReference type="InterPro" id="IPR050454">
    <property type="entry name" value="RTT106/SSRP1_HistChap/FACT"/>
</dbReference>
<dbReference type="Pfam" id="PF17292">
    <property type="entry name" value="POB3_N"/>
    <property type="match status" value="1"/>
</dbReference>
<comment type="function">
    <text evidence="10">Component of the FACT complex, a general chromatin factor that acts to reorganize nucleosomes. The FACT complex is involved in multiple processes that require DNA as a template such as mRNA elongation, DNA replication and DNA repair. During transcription elongation the FACT complex acts as a histone chaperone that both destabilizes and restores nucleosomal structure. It facilitates the passage of RNA polymerase II and transcription by promoting the dissociation of one histone H2A-H2B dimer from the nucleosome, then subsequently promotes the reestablishment of the nucleosome following the passage of RNA polymerase II.</text>
</comment>
<dbReference type="GO" id="GO:0042393">
    <property type="term" value="F:histone binding"/>
    <property type="evidence" value="ECO:0007669"/>
    <property type="project" value="TreeGrafter"/>
</dbReference>
<dbReference type="PANTHER" id="PTHR45849">
    <property type="entry name" value="FACT COMPLEX SUBUNIT SSRP1"/>
    <property type="match status" value="1"/>
</dbReference>
<dbReference type="InterPro" id="IPR035417">
    <property type="entry name" value="SSRP1/POB3_N"/>
</dbReference>
<keyword evidence="5 10" id="KW-0805">Transcription regulation</keyword>
<dbReference type="InterPro" id="IPR011993">
    <property type="entry name" value="PH-like_dom_sf"/>
</dbReference>
<protein>
    <recommendedName>
        <fullName evidence="10">FACT complex subunit SSRP1</fullName>
    </recommendedName>
</protein>
<keyword evidence="7 10" id="KW-0804">Transcription</keyword>
<dbReference type="GO" id="GO:0035101">
    <property type="term" value="C:FACT complex"/>
    <property type="evidence" value="ECO:0007669"/>
    <property type="project" value="TreeGrafter"/>
</dbReference>
<dbReference type="GO" id="GO:0006281">
    <property type="term" value="P:DNA repair"/>
    <property type="evidence" value="ECO:0007669"/>
    <property type="project" value="UniProtKB-KW"/>
</dbReference>
<comment type="subcellular location">
    <subcellularLocation>
        <location evidence="10">Nucleus</location>
    </subcellularLocation>
    <subcellularLocation>
        <location evidence="10">Chromosome</location>
    </subcellularLocation>
</comment>
<dbReference type="InterPro" id="IPR013719">
    <property type="entry name" value="RTT106/SPT16-like_middle_dom"/>
</dbReference>
<evidence type="ECO:0000256" key="6">
    <source>
        <dbReference type="ARBA" id="ARBA00023125"/>
    </source>
</evidence>
<evidence type="ECO:0000259" key="11">
    <source>
        <dbReference type="SMART" id="SM01287"/>
    </source>
</evidence>
<dbReference type="AlphaFoldDB" id="A0A9N7N4D5"/>
<dbReference type="SUPFAM" id="SSF50729">
    <property type="entry name" value="PH domain-like"/>
    <property type="match status" value="1"/>
</dbReference>
<dbReference type="EMBL" id="CACSLK010020336">
    <property type="protein sequence ID" value="CAA0820240.1"/>
    <property type="molecule type" value="Genomic_DNA"/>
</dbReference>
<comment type="similarity">
    <text evidence="1 10">Belongs to the SSRP1 family.</text>
</comment>
<organism evidence="12 13">
    <name type="scientific">Striga hermonthica</name>
    <name type="common">Purple witchweed</name>
    <name type="synonym">Buchnera hermonthica</name>
    <dbReference type="NCBI Taxonomy" id="68872"/>
    <lineage>
        <taxon>Eukaryota</taxon>
        <taxon>Viridiplantae</taxon>
        <taxon>Streptophyta</taxon>
        <taxon>Embryophyta</taxon>
        <taxon>Tracheophyta</taxon>
        <taxon>Spermatophyta</taxon>
        <taxon>Magnoliopsida</taxon>
        <taxon>eudicotyledons</taxon>
        <taxon>Gunneridae</taxon>
        <taxon>Pentapetalae</taxon>
        <taxon>asterids</taxon>
        <taxon>lamiids</taxon>
        <taxon>Lamiales</taxon>
        <taxon>Orobanchaceae</taxon>
        <taxon>Buchnereae</taxon>
        <taxon>Striga</taxon>
    </lineage>
</organism>
<gene>
    <name evidence="12" type="ORF">SHERM_01478</name>
</gene>
<dbReference type="InterPro" id="IPR000969">
    <property type="entry name" value="SSRP1/POB3"/>
</dbReference>
<evidence type="ECO:0000313" key="13">
    <source>
        <dbReference type="Proteomes" id="UP001153555"/>
    </source>
</evidence>
<keyword evidence="3 10" id="KW-0235">DNA replication</keyword>
<dbReference type="PANTHER" id="PTHR45849:SF1">
    <property type="entry name" value="FACT COMPLEX SUBUNIT SSRP1"/>
    <property type="match status" value="1"/>
</dbReference>
<evidence type="ECO:0000256" key="5">
    <source>
        <dbReference type="ARBA" id="ARBA00023015"/>
    </source>
</evidence>
<evidence type="ECO:0000256" key="7">
    <source>
        <dbReference type="ARBA" id="ARBA00023163"/>
    </source>
</evidence>
<reference evidence="12" key="1">
    <citation type="submission" date="2019-12" db="EMBL/GenBank/DDBJ databases">
        <authorList>
            <person name="Scholes J."/>
        </authorList>
    </citation>
    <scope>NUCLEOTIDE SEQUENCE</scope>
</reference>
<dbReference type="PRINTS" id="PR00887">
    <property type="entry name" value="SSRCOGNITION"/>
</dbReference>
<dbReference type="Pfam" id="PF08512">
    <property type="entry name" value="Rttp106-like_middle"/>
    <property type="match status" value="1"/>
</dbReference>
<proteinExistence type="inferred from homology"/>
<dbReference type="GO" id="GO:0006260">
    <property type="term" value="P:DNA replication"/>
    <property type="evidence" value="ECO:0007669"/>
    <property type="project" value="UniProtKB-KW"/>
</dbReference>
<keyword evidence="4 10" id="KW-0227">DNA damage</keyword>
<keyword evidence="2 10" id="KW-0158">Chromosome</keyword>
<dbReference type="SMART" id="SM01287">
    <property type="entry name" value="Rtt106"/>
    <property type="match status" value="1"/>
</dbReference>
<keyword evidence="8 10" id="KW-0234">DNA repair</keyword>